<dbReference type="EMBL" id="JAFNEN010000880">
    <property type="protein sequence ID" value="KAG8176443.1"/>
    <property type="molecule type" value="Genomic_DNA"/>
</dbReference>
<dbReference type="Proteomes" id="UP000827092">
    <property type="component" value="Unassembled WGS sequence"/>
</dbReference>
<accession>A0AAV6TXP7</accession>
<reference evidence="2 3" key="1">
    <citation type="journal article" date="2022" name="Nat. Ecol. Evol.">
        <title>A masculinizing supergene underlies an exaggerated male reproductive morph in a spider.</title>
        <authorList>
            <person name="Hendrickx F."/>
            <person name="De Corte Z."/>
            <person name="Sonet G."/>
            <person name="Van Belleghem S.M."/>
            <person name="Kostlbacher S."/>
            <person name="Vangestel C."/>
        </authorList>
    </citation>
    <scope>NUCLEOTIDE SEQUENCE [LARGE SCALE GENOMIC DNA]</scope>
    <source>
        <strain evidence="2">W744_W776</strain>
    </source>
</reference>
<dbReference type="AlphaFoldDB" id="A0AAV6TXP7"/>
<organism evidence="2 3">
    <name type="scientific">Oedothorax gibbosus</name>
    <dbReference type="NCBI Taxonomy" id="931172"/>
    <lineage>
        <taxon>Eukaryota</taxon>
        <taxon>Metazoa</taxon>
        <taxon>Ecdysozoa</taxon>
        <taxon>Arthropoda</taxon>
        <taxon>Chelicerata</taxon>
        <taxon>Arachnida</taxon>
        <taxon>Araneae</taxon>
        <taxon>Araneomorphae</taxon>
        <taxon>Entelegynae</taxon>
        <taxon>Araneoidea</taxon>
        <taxon>Linyphiidae</taxon>
        <taxon>Erigoninae</taxon>
        <taxon>Oedothorax</taxon>
    </lineage>
</organism>
<comment type="caution">
    <text evidence="2">The sequence shown here is derived from an EMBL/GenBank/DDBJ whole genome shotgun (WGS) entry which is preliminary data.</text>
</comment>
<name>A0AAV6TXP7_9ARAC</name>
<gene>
    <name evidence="2" type="ORF">JTE90_009606</name>
</gene>
<feature type="region of interest" description="Disordered" evidence="1">
    <location>
        <begin position="55"/>
        <end position="83"/>
    </location>
</feature>
<sequence>MPLKKLLKVGAYDKSHRIRSLRGWKTQTIRRVTKNTCRNLQKQQLSFKTIPTTQIPLTSPVRTPPTDQSGFTRTPSPAPSLQLRVPITHAVRESGETADPVSSPGFPVSPGFGMLMLRHQGAPTGGPLGVDPHHHPPVDLSGHYAFAGQPPFTHSW</sequence>
<protein>
    <submittedName>
        <fullName evidence="2">Uncharacterized protein</fullName>
    </submittedName>
</protein>
<evidence type="ECO:0000313" key="2">
    <source>
        <dbReference type="EMBL" id="KAG8176443.1"/>
    </source>
</evidence>
<feature type="compositionally biased region" description="Polar residues" evidence="1">
    <location>
        <begin position="55"/>
        <end position="75"/>
    </location>
</feature>
<keyword evidence="3" id="KW-1185">Reference proteome</keyword>
<evidence type="ECO:0000313" key="3">
    <source>
        <dbReference type="Proteomes" id="UP000827092"/>
    </source>
</evidence>
<proteinExistence type="predicted"/>
<evidence type="ECO:0000256" key="1">
    <source>
        <dbReference type="SAM" id="MobiDB-lite"/>
    </source>
</evidence>